<dbReference type="SUPFAM" id="SSF51206">
    <property type="entry name" value="cAMP-binding domain-like"/>
    <property type="match status" value="1"/>
</dbReference>
<dbReference type="RefSeq" id="WP_118907686.1">
    <property type="nucleotide sequence ID" value="NZ_CP011102.1"/>
</dbReference>
<dbReference type="GO" id="GO:0003677">
    <property type="term" value="F:DNA binding"/>
    <property type="evidence" value="ECO:0007669"/>
    <property type="project" value="UniProtKB-KW"/>
</dbReference>
<dbReference type="InterPro" id="IPR018490">
    <property type="entry name" value="cNMP-bd_dom_sf"/>
</dbReference>
<dbReference type="GO" id="GO:0006355">
    <property type="term" value="P:regulation of DNA-templated transcription"/>
    <property type="evidence" value="ECO:0007669"/>
    <property type="project" value="InterPro"/>
</dbReference>
<proteinExistence type="predicted"/>
<dbReference type="EMBL" id="CP011102">
    <property type="protein sequence ID" value="AQY51824.1"/>
    <property type="molecule type" value="Genomic_DNA"/>
</dbReference>
<dbReference type="AlphaFoldDB" id="A0A1S7FWI9"/>
<evidence type="ECO:0000256" key="2">
    <source>
        <dbReference type="ARBA" id="ARBA00023125"/>
    </source>
</evidence>
<dbReference type="Gene3D" id="2.60.120.10">
    <property type="entry name" value="Jelly Rolls"/>
    <property type="match status" value="1"/>
</dbReference>
<keyword evidence="4" id="KW-0804">Transcription</keyword>
<evidence type="ECO:0000313" key="7">
    <source>
        <dbReference type="Proteomes" id="UP000223060"/>
    </source>
</evidence>
<dbReference type="KEGG" id="lwi:UE46_12870"/>
<keyword evidence="1" id="KW-0805">Transcription regulation</keyword>
<evidence type="ECO:0000256" key="1">
    <source>
        <dbReference type="ARBA" id="ARBA00023015"/>
    </source>
</evidence>
<evidence type="ECO:0000259" key="5">
    <source>
        <dbReference type="PROSITE" id="PS51063"/>
    </source>
</evidence>
<keyword evidence="2" id="KW-0238">DNA-binding</keyword>
<dbReference type="Proteomes" id="UP000223060">
    <property type="component" value="Chromosome"/>
</dbReference>
<name>A0A1S7FWI9_9LIST</name>
<gene>
    <name evidence="6" type="ORF">UE46_12870</name>
</gene>
<dbReference type="SUPFAM" id="SSF46785">
    <property type="entry name" value="Winged helix' DNA-binding domain"/>
    <property type="match status" value="1"/>
</dbReference>
<organism evidence="6 7">
    <name type="scientific">Listeria weihenstephanensis</name>
    <dbReference type="NCBI Taxonomy" id="1006155"/>
    <lineage>
        <taxon>Bacteria</taxon>
        <taxon>Bacillati</taxon>
        <taxon>Bacillota</taxon>
        <taxon>Bacilli</taxon>
        <taxon>Bacillales</taxon>
        <taxon>Listeriaceae</taxon>
        <taxon>Listeria</taxon>
    </lineage>
</organism>
<reference evidence="7" key="1">
    <citation type="submission" date="2015-03" db="EMBL/GenBank/DDBJ databases">
        <authorList>
            <person name="Ferrari E."/>
            <person name="Walter M.C."/>
            <person name="Huptas C."/>
            <person name="Scherer S."/>
            <person name="Mueller-Herbst S."/>
        </authorList>
    </citation>
    <scope>NUCLEOTIDE SEQUENCE [LARGE SCALE GENOMIC DNA]</scope>
    <source>
        <strain evidence="7">LWP01</strain>
    </source>
</reference>
<feature type="domain" description="HTH crp-type" evidence="5">
    <location>
        <begin position="154"/>
        <end position="229"/>
    </location>
</feature>
<keyword evidence="3" id="KW-0010">Activator</keyword>
<dbReference type="InterPro" id="IPR014710">
    <property type="entry name" value="RmlC-like_jellyroll"/>
</dbReference>
<dbReference type="PROSITE" id="PS51063">
    <property type="entry name" value="HTH_CRP_2"/>
    <property type="match status" value="1"/>
</dbReference>
<dbReference type="Pfam" id="PF13545">
    <property type="entry name" value="HTH_Crp_2"/>
    <property type="match status" value="1"/>
</dbReference>
<accession>A0A1S7FWI9</accession>
<evidence type="ECO:0000313" key="6">
    <source>
        <dbReference type="EMBL" id="AQY51824.1"/>
    </source>
</evidence>
<dbReference type="InterPro" id="IPR036390">
    <property type="entry name" value="WH_DNA-bd_sf"/>
</dbReference>
<keyword evidence="7" id="KW-1185">Reference proteome</keyword>
<evidence type="ECO:0000256" key="3">
    <source>
        <dbReference type="ARBA" id="ARBA00023159"/>
    </source>
</evidence>
<evidence type="ECO:0000256" key="4">
    <source>
        <dbReference type="ARBA" id="ARBA00023163"/>
    </source>
</evidence>
<dbReference type="InterPro" id="IPR012318">
    <property type="entry name" value="HTH_CRP"/>
</dbReference>
<sequence>MQNKMIDMNSLYSEASIASQFSERRFRQFIEEDCIFPVRGVKKTFNRNDVILQASHDLNAIYFIEEGIVTATIGKGIVVNFYTERDVLGFSNLMLGSTPLYTYQVLSDELVVTRYAKEDIIEKIMNTQEGYFYHYVHMQNQVNQMVKKEELLRLPTRQRISSVLLELGEKYGEKTSEKNIISFPRQISKGMIAQYANLNPNTITNVLQKLQEEGFIYTIKSAIYMDKPKLETKLEVFL</sequence>
<protein>
    <recommendedName>
        <fullName evidence="5">HTH crp-type domain-containing protein</fullName>
    </recommendedName>
</protein>